<name>A0AA90T8W8_9HELI</name>
<dbReference type="Pfam" id="PF10788">
    <property type="entry name" value="DUF2603"/>
    <property type="match status" value="1"/>
</dbReference>
<reference evidence="2" key="2">
    <citation type="submission" date="2023-07" db="EMBL/GenBank/DDBJ databases">
        <authorList>
            <person name="Aydin F."/>
            <person name="Tarhane S."/>
            <person name="Saticioglu I.B."/>
            <person name="Karakaya E."/>
            <person name="Abay S."/>
            <person name="Guran O."/>
            <person name="Bozkurt E."/>
            <person name="Uzum N."/>
            <person name="Olgun K."/>
            <person name="Jablonski D."/>
        </authorList>
    </citation>
    <scope>NUCLEOTIDE SEQUENCE</scope>
    <source>
        <strain evidence="2">Faydin-H75</strain>
    </source>
</reference>
<sequence>MATSKQNIKHLNSSNNEGLYRGLDFQNNHINARKIDSTKMLLELQKGEFSPKEAWFVKDEENNEYVVVPESVLKGIILTIKKAYEDKLKVEIERDIIIHTPIDFDDVKAVANTKLEKYRKSDGTLPKIDTRSFVNQIKKEYPNLFFNIDEYFRKQKSNGDS</sequence>
<dbReference type="HAMAP" id="MF_02110">
    <property type="entry name" value="UPF0763"/>
    <property type="match status" value="1"/>
</dbReference>
<accession>A0AA90T8W8</accession>
<dbReference type="AlphaFoldDB" id="A0AA90T8W8"/>
<evidence type="ECO:0000313" key="4">
    <source>
        <dbReference type="Proteomes" id="UP001177258"/>
    </source>
</evidence>
<reference evidence="3 5" key="1">
    <citation type="submission" date="2023-07" db="EMBL/GenBank/DDBJ databases">
        <title>Unpublished Manusciprt.</title>
        <authorList>
            <person name="Aydin F."/>
            <person name="Tarhane S."/>
            <person name="Saticioglu I.B."/>
            <person name="Karakaya E."/>
            <person name="Abay S."/>
            <person name="Guran O."/>
            <person name="Bozkurt E."/>
            <person name="Uzum N."/>
            <person name="Olgun K."/>
            <person name="Jablonski D."/>
        </authorList>
    </citation>
    <scope>NUCLEOTIDE SEQUENCE</scope>
    <source>
        <strain evidence="5">faydin-H75</strain>
        <strain evidence="3">Faydin-H76</strain>
    </source>
</reference>
<gene>
    <name evidence="2" type="ORF">Q5I04_00345</name>
    <name evidence="3" type="ORF">Q5I06_00345</name>
</gene>
<dbReference type="EMBL" id="JAUYZK010000001">
    <property type="protein sequence ID" value="MDP2538237.1"/>
    <property type="molecule type" value="Genomic_DNA"/>
</dbReference>
<dbReference type="InterPro" id="IPR019724">
    <property type="entry name" value="UPF0763"/>
</dbReference>
<organism evidence="3 4">
    <name type="scientific">Helicobacter cappadocius</name>
    <dbReference type="NCBI Taxonomy" id="3063998"/>
    <lineage>
        <taxon>Bacteria</taxon>
        <taxon>Pseudomonadati</taxon>
        <taxon>Campylobacterota</taxon>
        <taxon>Epsilonproteobacteria</taxon>
        <taxon>Campylobacterales</taxon>
        <taxon>Helicobacteraceae</taxon>
        <taxon>Helicobacter</taxon>
    </lineage>
</organism>
<dbReference type="EMBL" id="JAUPEV010000001">
    <property type="protein sequence ID" value="MDO7252370.1"/>
    <property type="molecule type" value="Genomic_DNA"/>
</dbReference>
<dbReference type="RefSeq" id="WP_305516213.1">
    <property type="nucleotide sequence ID" value="NZ_JAUPEV010000001.1"/>
</dbReference>
<evidence type="ECO:0000313" key="3">
    <source>
        <dbReference type="EMBL" id="MDP2538237.1"/>
    </source>
</evidence>
<dbReference type="Proteomes" id="UP001177258">
    <property type="component" value="Unassembled WGS sequence"/>
</dbReference>
<reference evidence="2 4" key="3">
    <citation type="journal article" date="2024" name="Syst. Appl. Microbiol.">
        <title>Helicobacter cappadocius sp. nov., from lizards: The first psychrotrophic Helicobacter species.</title>
        <authorList>
            <person name="Aydin F."/>
            <person name="Tarhane S."/>
            <person name="Karakaya E."/>
            <person name="Abay S."/>
            <person name="Kayman T."/>
            <person name="Guran O."/>
            <person name="Bozkurt E."/>
            <person name="Uzum N."/>
            <person name="Avci A."/>
            <person name="Olgun K."/>
            <person name="Jablonski D."/>
            <person name="Guran C."/>
            <person name="Burcin Saticioglu I."/>
        </authorList>
    </citation>
    <scope>NUCLEOTIDE SEQUENCE [LARGE SCALE GENOMIC DNA]</scope>
    <source>
        <strain evidence="2">Faydin-H75</strain>
        <strain evidence="4">faydin-H76</strain>
    </source>
</reference>
<dbReference type="Proteomes" id="UP001240777">
    <property type="component" value="Unassembled WGS sequence"/>
</dbReference>
<evidence type="ECO:0000313" key="2">
    <source>
        <dbReference type="EMBL" id="MDO7252370.1"/>
    </source>
</evidence>
<comment type="caution">
    <text evidence="3">The sequence shown here is derived from an EMBL/GenBank/DDBJ whole genome shotgun (WGS) entry which is preliminary data.</text>
</comment>
<comment type="similarity">
    <text evidence="1">Belongs to the UPF0763 family.</text>
</comment>
<protein>
    <recommendedName>
        <fullName evidence="1">UPF0763 protein Q5I04_00345</fullName>
    </recommendedName>
</protein>
<evidence type="ECO:0000256" key="1">
    <source>
        <dbReference type="HAMAP-Rule" id="MF_02110"/>
    </source>
</evidence>
<keyword evidence="5" id="KW-1185">Reference proteome</keyword>
<evidence type="ECO:0000313" key="5">
    <source>
        <dbReference type="Proteomes" id="UP001240777"/>
    </source>
</evidence>
<proteinExistence type="inferred from homology"/>